<evidence type="ECO:0000313" key="8">
    <source>
        <dbReference type="Proteomes" id="UP001500843"/>
    </source>
</evidence>
<evidence type="ECO:0000313" key="7">
    <source>
        <dbReference type="EMBL" id="GAA4722217.1"/>
    </source>
</evidence>
<comment type="cofactor">
    <cofactor evidence="1">
        <name>Mg(2+)</name>
        <dbReference type="ChEBI" id="CHEBI:18420"/>
    </cofactor>
</comment>
<gene>
    <name evidence="7" type="ORF">GCM10023198_53380</name>
</gene>
<keyword evidence="3" id="KW-0479">Metal-binding</keyword>
<dbReference type="InterPro" id="IPR004808">
    <property type="entry name" value="AP_endonuc_1"/>
</dbReference>
<evidence type="ECO:0000256" key="2">
    <source>
        <dbReference type="ARBA" id="ARBA00007092"/>
    </source>
</evidence>
<dbReference type="NCBIfam" id="TIGR00633">
    <property type="entry name" value="xth"/>
    <property type="match status" value="1"/>
</dbReference>
<dbReference type="InterPro" id="IPR036691">
    <property type="entry name" value="Endo/exonu/phosph_ase_sf"/>
</dbReference>
<keyword evidence="8" id="KW-1185">Reference proteome</keyword>
<name>A0ABP8Y858_9MICO</name>
<dbReference type="PROSITE" id="PS51435">
    <property type="entry name" value="AP_NUCLEASE_F1_4"/>
    <property type="match status" value="1"/>
</dbReference>
<reference evidence="8" key="1">
    <citation type="journal article" date="2019" name="Int. J. Syst. Evol. Microbiol.">
        <title>The Global Catalogue of Microorganisms (GCM) 10K type strain sequencing project: providing services to taxonomists for standard genome sequencing and annotation.</title>
        <authorList>
            <consortium name="The Broad Institute Genomics Platform"/>
            <consortium name="The Broad Institute Genome Sequencing Center for Infectious Disease"/>
            <person name="Wu L."/>
            <person name="Ma J."/>
        </authorList>
    </citation>
    <scope>NUCLEOTIDE SEQUENCE [LARGE SCALE GENOMIC DNA]</scope>
    <source>
        <strain evidence="8">JCM 17975</strain>
    </source>
</reference>
<proteinExistence type="inferred from homology"/>
<protein>
    <submittedName>
        <fullName evidence="7">Exodeoxyribonuclease III</fullName>
    </submittedName>
</protein>
<dbReference type="EMBL" id="BAABHM010000035">
    <property type="protein sequence ID" value="GAA4722217.1"/>
    <property type="molecule type" value="Genomic_DNA"/>
</dbReference>
<dbReference type="PANTHER" id="PTHR43250">
    <property type="entry name" value="EXODEOXYRIBONUCLEASE III"/>
    <property type="match status" value="1"/>
</dbReference>
<evidence type="ECO:0000256" key="5">
    <source>
        <dbReference type="ARBA" id="ARBA00022842"/>
    </source>
</evidence>
<keyword evidence="5" id="KW-0460">Magnesium</keyword>
<accession>A0ABP8Y858</accession>
<feature type="domain" description="Endonuclease/exonuclease/phosphatase" evidence="6">
    <location>
        <begin position="6"/>
        <end position="265"/>
    </location>
</feature>
<dbReference type="InterPro" id="IPR005135">
    <property type="entry name" value="Endo/exonuclease/phosphatase"/>
</dbReference>
<evidence type="ECO:0000256" key="4">
    <source>
        <dbReference type="ARBA" id="ARBA00022801"/>
    </source>
</evidence>
<dbReference type="InterPro" id="IPR037493">
    <property type="entry name" value="ExoIII-like"/>
</dbReference>
<comment type="caution">
    <text evidence="7">The sequence shown here is derived from an EMBL/GenBank/DDBJ whole genome shotgun (WGS) entry which is preliminary data.</text>
</comment>
<evidence type="ECO:0000259" key="6">
    <source>
        <dbReference type="Pfam" id="PF03372"/>
    </source>
</evidence>
<sequence length="274" mass="29728">MPLIVATANVNGIRAAVRRGMDSWIATRTPDVLLLQEVRAPDKVARELLDGWHVAHAESEVKGRAGVLVASRLPLGEVRTGLAAYGPDGAVESGPDTGRWVEADIQLPDGGTLTAVSAYLHSGSTKPGEEHTMVAKYAYLKKVSARLAELSAAEAPAVVAGDLNIAHQNVDMKNWKGNLKSAGFLPEERAYVTHWLDELGWTDLGRAHAGDGPGPYTWWSWRGKAYDNDAGWRIDYQLANRALAGACRKVEVDRAPTYAERWSDHAPVVATYEP</sequence>
<dbReference type="PANTHER" id="PTHR43250:SF2">
    <property type="entry name" value="EXODEOXYRIBONUCLEASE III"/>
    <property type="match status" value="1"/>
</dbReference>
<dbReference type="SUPFAM" id="SSF56219">
    <property type="entry name" value="DNase I-like"/>
    <property type="match status" value="1"/>
</dbReference>
<organism evidence="7 8">
    <name type="scientific">Promicromonospora umidemergens</name>
    <dbReference type="NCBI Taxonomy" id="629679"/>
    <lineage>
        <taxon>Bacteria</taxon>
        <taxon>Bacillati</taxon>
        <taxon>Actinomycetota</taxon>
        <taxon>Actinomycetes</taxon>
        <taxon>Micrococcales</taxon>
        <taxon>Promicromonosporaceae</taxon>
        <taxon>Promicromonospora</taxon>
    </lineage>
</organism>
<comment type="similarity">
    <text evidence="2">Belongs to the DNA repair enzymes AP/ExoA family.</text>
</comment>
<dbReference type="Pfam" id="PF03372">
    <property type="entry name" value="Exo_endo_phos"/>
    <property type="match status" value="1"/>
</dbReference>
<evidence type="ECO:0000256" key="3">
    <source>
        <dbReference type="ARBA" id="ARBA00022723"/>
    </source>
</evidence>
<evidence type="ECO:0000256" key="1">
    <source>
        <dbReference type="ARBA" id="ARBA00001946"/>
    </source>
</evidence>
<dbReference type="Proteomes" id="UP001500843">
    <property type="component" value="Unassembled WGS sequence"/>
</dbReference>
<dbReference type="RefSeq" id="WP_253868804.1">
    <property type="nucleotide sequence ID" value="NZ_BAABHM010000035.1"/>
</dbReference>
<dbReference type="Gene3D" id="3.60.10.10">
    <property type="entry name" value="Endonuclease/exonuclease/phosphatase"/>
    <property type="match status" value="1"/>
</dbReference>
<keyword evidence="4" id="KW-0378">Hydrolase</keyword>